<dbReference type="PANTHER" id="PTHR21569">
    <property type="entry name" value="RIBOSOMAL PROTEIN S9"/>
    <property type="match status" value="1"/>
</dbReference>
<comment type="caution">
    <text evidence="6">The sequence shown here is derived from an EMBL/GenBank/DDBJ whole genome shotgun (WGS) entry which is preliminary data.</text>
</comment>
<dbReference type="InterPro" id="IPR023035">
    <property type="entry name" value="Ribosomal_uS9_bac/plastid"/>
</dbReference>
<proteinExistence type="inferred from homology"/>
<organism evidence="6">
    <name type="scientific">uncultured bacterium</name>
    <name type="common">gcode 4</name>
    <dbReference type="NCBI Taxonomy" id="1234023"/>
    <lineage>
        <taxon>Bacteria</taxon>
        <taxon>environmental samples</taxon>
    </lineage>
</organism>
<dbReference type="NCBIfam" id="NF001099">
    <property type="entry name" value="PRK00132.1"/>
    <property type="match status" value="1"/>
</dbReference>
<evidence type="ECO:0000313" key="6">
    <source>
        <dbReference type="EMBL" id="EKD66445.1"/>
    </source>
</evidence>
<name>K2AEG3_9BACT</name>
<dbReference type="InterPro" id="IPR014721">
    <property type="entry name" value="Ribsml_uS5_D2-typ_fold_subgr"/>
</dbReference>
<evidence type="ECO:0000256" key="3">
    <source>
        <dbReference type="ARBA" id="ARBA00023274"/>
    </source>
</evidence>
<dbReference type="GO" id="GO:0005737">
    <property type="term" value="C:cytoplasm"/>
    <property type="evidence" value="ECO:0007669"/>
    <property type="project" value="UniProtKB-ARBA"/>
</dbReference>
<keyword evidence="2 6" id="KW-0689">Ribosomal protein</keyword>
<reference evidence="6" key="1">
    <citation type="journal article" date="2012" name="Science">
        <title>Fermentation, hydrogen, and sulfur metabolism in multiple uncultivated bacterial phyla.</title>
        <authorList>
            <person name="Wrighton K.C."/>
            <person name="Thomas B.C."/>
            <person name="Sharon I."/>
            <person name="Miller C.S."/>
            <person name="Castelle C.J."/>
            <person name="VerBerkmoes N.C."/>
            <person name="Wilkins M.J."/>
            <person name="Hettich R.L."/>
            <person name="Lipton M.S."/>
            <person name="Williams K.H."/>
            <person name="Long P.E."/>
            <person name="Banfield J.F."/>
        </authorList>
    </citation>
    <scope>NUCLEOTIDE SEQUENCE [LARGE SCALE GENOMIC DNA]</scope>
</reference>
<sequence length="131" mass="15394">MTLTKYTYALGKRKTAIASVRLFEWEWESIINWVKYQEYIKRPDLFSVLLAPLKLLSSLDKYYFVVKVQWSWEASQVGAIRLGISRALASLDPASKSTLRKAAFITRDSRKVERKKPWLHKARKATQWSKR</sequence>
<accession>K2AEG3</accession>
<dbReference type="GO" id="GO:0003735">
    <property type="term" value="F:structural constituent of ribosome"/>
    <property type="evidence" value="ECO:0007669"/>
    <property type="project" value="InterPro"/>
</dbReference>
<evidence type="ECO:0000256" key="5">
    <source>
        <dbReference type="ARBA" id="ARBA00035523"/>
    </source>
</evidence>
<evidence type="ECO:0000256" key="1">
    <source>
        <dbReference type="ARBA" id="ARBA00005251"/>
    </source>
</evidence>
<dbReference type="InterPro" id="IPR020568">
    <property type="entry name" value="Ribosomal_Su5_D2-typ_SF"/>
</dbReference>
<comment type="similarity">
    <text evidence="1">Belongs to the universal ribosomal protein uS9 family.</text>
</comment>
<dbReference type="SUPFAM" id="SSF54211">
    <property type="entry name" value="Ribosomal protein S5 domain 2-like"/>
    <property type="match status" value="1"/>
</dbReference>
<dbReference type="AlphaFoldDB" id="K2AEG3"/>
<evidence type="ECO:0000256" key="2">
    <source>
        <dbReference type="ARBA" id="ARBA00022980"/>
    </source>
</evidence>
<keyword evidence="3" id="KW-0687">Ribonucleoprotein</keyword>
<dbReference type="GO" id="GO:0006412">
    <property type="term" value="P:translation"/>
    <property type="evidence" value="ECO:0007669"/>
    <property type="project" value="InterPro"/>
</dbReference>
<protein>
    <recommendedName>
        <fullName evidence="4">Small ribosomal subunit protein uS9</fullName>
    </recommendedName>
    <alternativeName>
        <fullName evidence="5">30S ribosomal protein S9</fullName>
    </alternativeName>
</protein>
<gene>
    <name evidence="6" type="primary">rpsI</name>
    <name evidence="6" type="ORF">ACD_49C00042G0018</name>
</gene>
<dbReference type="Gene3D" id="3.30.230.10">
    <property type="match status" value="1"/>
</dbReference>
<dbReference type="GO" id="GO:0015935">
    <property type="term" value="C:small ribosomal subunit"/>
    <property type="evidence" value="ECO:0007669"/>
    <property type="project" value="TreeGrafter"/>
</dbReference>
<dbReference type="PANTHER" id="PTHR21569:SF1">
    <property type="entry name" value="SMALL RIBOSOMAL SUBUNIT PROTEIN US9M"/>
    <property type="match status" value="1"/>
</dbReference>
<dbReference type="GO" id="GO:0003723">
    <property type="term" value="F:RNA binding"/>
    <property type="evidence" value="ECO:0007669"/>
    <property type="project" value="TreeGrafter"/>
</dbReference>
<dbReference type="EMBL" id="AMFJ01021628">
    <property type="protein sequence ID" value="EKD66445.1"/>
    <property type="molecule type" value="Genomic_DNA"/>
</dbReference>
<dbReference type="InterPro" id="IPR000754">
    <property type="entry name" value="Ribosomal_uS9"/>
</dbReference>
<evidence type="ECO:0000256" key="4">
    <source>
        <dbReference type="ARBA" id="ARBA00035259"/>
    </source>
</evidence>
<dbReference type="Pfam" id="PF00380">
    <property type="entry name" value="Ribosomal_S9"/>
    <property type="match status" value="1"/>
</dbReference>